<dbReference type="Proteomes" id="UP001595462">
    <property type="component" value="Unassembled WGS sequence"/>
</dbReference>
<dbReference type="RefSeq" id="WP_380687114.1">
    <property type="nucleotide sequence ID" value="NZ_JBHRSS010000003.1"/>
</dbReference>
<organism evidence="2 3">
    <name type="scientific">Salinisphaera aquimarina</name>
    <dbReference type="NCBI Taxonomy" id="2094031"/>
    <lineage>
        <taxon>Bacteria</taxon>
        <taxon>Pseudomonadati</taxon>
        <taxon>Pseudomonadota</taxon>
        <taxon>Gammaproteobacteria</taxon>
        <taxon>Salinisphaerales</taxon>
        <taxon>Salinisphaeraceae</taxon>
        <taxon>Salinisphaera</taxon>
    </lineage>
</organism>
<evidence type="ECO:0000259" key="1">
    <source>
        <dbReference type="Pfam" id="PF06276"/>
    </source>
</evidence>
<dbReference type="EMBL" id="JBHRSS010000003">
    <property type="protein sequence ID" value="MFC3103256.1"/>
    <property type="molecule type" value="Genomic_DNA"/>
</dbReference>
<dbReference type="InterPro" id="IPR008090">
    <property type="entry name" value="Fe_iron_reduct"/>
</dbReference>
<evidence type="ECO:0000313" key="3">
    <source>
        <dbReference type="Proteomes" id="UP001595462"/>
    </source>
</evidence>
<dbReference type="InterPro" id="IPR022770">
    <property type="entry name" value="IucA/IucC-like_C"/>
</dbReference>
<protein>
    <submittedName>
        <fullName evidence="2">Siderophore-iron reductase FhuF</fullName>
    </submittedName>
</protein>
<feature type="domain" description="Aerobactin siderophore biosynthesis IucA/IucC-like C-terminal" evidence="1">
    <location>
        <begin position="59"/>
        <end position="196"/>
    </location>
</feature>
<accession>A0ABV7EN05</accession>
<sequence length="248" mass="27467">MFAGHFHDNLAGFAEVFQTSDDRRDALDGARLADPIHLTPLLARFGRHHGCSEPRATASQWSKYFFSRLGITTLVVQMATDRALDLRLDNLRMTCHEDGTPACFLLASGAQGQASSSGSDFSHLIDHALTPIVAALSLYCRLSARVFWSNAGVYFAWALDELETQQRIPASRLASARALLTRRQRQDGGFNPFYRVYKDCSPGTLDGNDDVVDHCRRLCCMRDLDAQWGLCANCPRAMHTATPDRATG</sequence>
<name>A0ABV7EN05_9GAMM</name>
<evidence type="ECO:0000313" key="2">
    <source>
        <dbReference type="EMBL" id="MFC3103256.1"/>
    </source>
</evidence>
<keyword evidence="3" id="KW-1185">Reference proteome</keyword>
<proteinExistence type="predicted"/>
<reference evidence="3" key="1">
    <citation type="journal article" date="2019" name="Int. J. Syst. Evol. Microbiol.">
        <title>The Global Catalogue of Microorganisms (GCM) 10K type strain sequencing project: providing services to taxonomists for standard genome sequencing and annotation.</title>
        <authorList>
            <consortium name="The Broad Institute Genomics Platform"/>
            <consortium name="The Broad Institute Genome Sequencing Center for Infectious Disease"/>
            <person name="Wu L."/>
            <person name="Ma J."/>
        </authorList>
    </citation>
    <scope>NUCLEOTIDE SEQUENCE [LARGE SCALE GENOMIC DNA]</scope>
    <source>
        <strain evidence="3">KCTC 52640</strain>
    </source>
</reference>
<gene>
    <name evidence="2" type="primary">fhuF</name>
    <name evidence="2" type="ORF">ACFOSU_05055</name>
</gene>
<dbReference type="NCBIfam" id="TIGR03951">
    <property type="entry name" value="Fe_III_red_FhuF"/>
    <property type="match status" value="1"/>
</dbReference>
<comment type="caution">
    <text evidence="2">The sequence shown here is derived from an EMBL/GenBank/DDBJ whole genome shotgun (WGS) entry which is preliminary data.</text>
</comment>
<dbReference type="Pfam" id="PF06276">
    <property type="entry name" value="FhuF"/>
    <property type="match status" value="1"/>
</dbReference>